<proteinExistence type="predicted"/>
<name>A0A0F9H8M9_9ZZZZ</name>
<organism evidence="1">
    <name type="scientific">marine sediment metagenome</name>
    <dbReference type="NCBI Taxonomy" id="412755"/>
    <lineage>
        <taxon>unclassified sequences</taxon>
        <taxon>metagenomes</taxon>
        <taxon>ecological metagenomes</taxon>
    </lineage>
</organism>
<dbReference type="AlphaFoldDB" id="A0A0F9H8M9"/>
<dbReference type="EMBL" id="LAZR01015760">
    <property type="protein sequence ID" value="KKM07489.1"/>
    <property type="molecule type" value="Genomic_DNA"/>
</dbReference>
<sequence>MSSRWRIRDYSRREKRDQVRRAKTLAAEGFIQEEVKILKTMRMKTLGVRRIRRKRRSQIRELAKRERLTFRNALVLFKRRAAAIVKLHREETEEFVEGGVLLSTYDPLVEMGYIIYA</sequence>
<gene>
    <name evidence="1" type="ORF">LCGC14_1733460</name>
</gene>
<comment type="caution">
    <text evidence="1">The sequence shown here is derived from an EMBL/GenBank/DDBJ whole genome shotgun (WGS) entry which is preliminary data.</text>
</comment>
<evidence type="ECO:0000313" key="1">
    <source>
        <dbReference type="EMBL" id="KKM07489.1"/>
    </source>
</evidence>
<protein>
    <submittedName>
        <fullName evidence="1">Uncharacterized protein</fullName>
    </submittedName>
</protein>
<accession>A0A0F9H8M9</accession>
<reference evidence="1" key="1">
    <citation type="journal article" date="2015" name="Nature">
        <title>Complex archaea that bridge the gap between prokaryotes and eukaryotes.</title>
        <authorList>
            <person name="Spang A."/>
            <person name="Saw J.H."/>
            <person name="Jorgensen S.L."/>
            <person name="Zaremba-Niedzwiedzka K."/>
            <person name="Martijn J."/>
            <person name="Lind A.E."/>
            <person name="van Eijk R."/>
            <person name="Schleper C."/>
            <person name="Guy L."/>
            <person name="Ettema T.J."/>
        </authorList>
    </citation>
    <scope>NUCLEOTIDE SEQUENCE</scope>
</reference>